<name>A0A0F9CCI7_9ZZZZ</name>
<organism evidence="1">
    <name type="scientific">marine sediment metagenome</name>
    <dbReference type="NCBI Taxonomy" id="412755"/>
    <lineage>
        <taxon>unclassified sequences</taxon>
        <taxon>metagenomes</taxon>
        <taxon>ecological metagenomes</taxon>
    </lineage>
</organism>
<accession>A0A0F9CCI7</accession>
<reference evidence="1" key="1">
    <citation type="journal article" date="2015" name="Nature">
        <title>Complex archaea that bridge the gap between prokaryotes and eukaryotes.</title>
        <authorList>
            <person name="Spang A."/>
            <person name="Saw J.H."/>
            <person name="Jorgensen S.L."/>
            <person name="Zaremba-Niedzwiedzka K."/>
            <person name="Martijn J."/>
            <person name="Lind A.E."/>
            <person name="van Eijk R."/>
            <person name="Schleper C."/>
            <person name="Guy L."/>
            <person name="Ettema T.J."/>
        </authorList>
    </citation>
    <scope>NUCLEOTIDE SEQUENCE</scope>
</reference>
<proteinExistence type="predicted"/>
<gene>
    <name evidence="1" type="ORF">LCGC14_2338740</name>
</gene>
<dbReference type="EMBL" id="LAZR01033785">
    <property type="protein sequence ID" value="KKL47118.1"/>
    <property type="molecule type" value="Genomic_DNA"/>
</dbReference>
<evidence type="ECO:0000313" key="1">
    <source>
        <dbReference type="EMBL" id="KKL47118.1"/>
    </source>
</evidence>
<comment type="caution">
    <text evidence="1">The sequence shown here is derived from an EMBL/GenBank/DDBJ whole genome shotgun (WGS) entry which is preliminary data.</text>
</comment>
<protein>
    <submittedName>
        <fullName evidence="1">Uncharacterized protein</fullName>
    </submittedName>
</protein>
<dbReference type="AlphaFoldDB" id="A0A0F9CCI7"/>
<sequence length="384" mass="39967">MAEVKISGMTPGTTLKLIEAVDDSDSTKSLTKAVIKSIFSDVLIYDSGASQAGNVYSSAADLLTALGASSGGVTVVQRTSFTLPAGSHDLSKAIFWIGETVTPWLAPDGSTFASGPLPKMIQVNIELESLAAGDNGKYTSPSGVPIIWEIGLGSTIKSTGDTAAIKVPAGSILIVFATERAEINEGAVPLIESTGGTAVIWVFNGAKVEQNTLKSTSGTFIFEYSGDSAGFVSFTQSGSITFGQRGGNLGGVRSFYKTNIVLQPGNGGGVIPVVSNDEVNSGRKLVIQGYSYFNSGVAWTLTSGNDTLTFRNTGGGQYFDLTMLSTVLSIPSRLENDFNDLDNTEPDVFLAGRGGTPGEGLELYLDGLWSGGGNVTMSIWGMVI</sequence>